<feature type="transmembrane region" description="Helical" evidence="2">
    <location>
        <begin position="61"/>
        <end position="83"/>
    </location>
</feature>
<accession>A0A0F3IWY7</accession>
<feature type="transmembrane region" description="Helical" evidence="2">
    <location>
        <begin position="20"/>
        <end position="40"/>
    </location>
</feature>
<dbReference type="RefSeq" id="WP_045775252.1">
    <property type="nucleotide sequence ID" value="NZ_LAJY01000154.1"/>
</dbReference>
<evidence type="ECO:0000313" key="4">
    <source>
        <dbReference type="Proteomes" id="UP000033774"/>
    </source>
</evidence>
<keyword evidence="4" id="KW-1185">Reference proteome</keyword>
<evidence type="ECO:0008006" key="5">
    <source>
        <dbReference type="Google" id="ProtNLM"/>
    </source>
</evidence>
<feature type="region of interest" description="Disordered" evidence="1">
    <location>
        <begin position="146"/>
        <end position="171"/>
    </location>
</feature>
<keyword evidence="2" id="KW-0472">Membrane</keyword>
<comment type="caution">
    <text evidence="3">The sequence shown here is derived from an EMBL/GenBank/DDBJ whole genome shotgun (WGS) entry which is preliminary data.</text>
</comment>
<gene>
    <name evidence="3" type="ORF">VZ95_07205</name>
</gene>
<dbReference type="Pfam" id="PF13347">
    <property type="entry name" value="MFS_2"/>
    <property type="match status" value="1"/>
</dbReference>
<dbReference type="Proteomes" id="UP000033774">
    <property type="component" value="Unassembled WGS sequence"/>
</dbReference>
<dbReference type="EMBL" id="LAJY01000154">
    <property type="protein sequence ID" value="KJV10104.1"/>
    <property type="molecule type" value="Genomic_DNA"/>
</dbReference>
<evidence type="ECO:0000256" key="1">
    <source>
        <dbReference type="SAM" id="MobiDB-lite"/>
    </source>
</evidence>
<reference evidence="3 4" key="1">
    <citation type="submission" date="2015-03" db="EMBL/GenBank/DDBJ databases">
        <title>Draft genome sequence of Elstera litoralis.</title>
        <authorList>
            <person name="Rahalkar M.C."/>
            <person name="Dhakephalkar P.K."/>
            <person name="Pore S.D."/>
            <person name="Arora P."/>
            <person name="Kapse N.G."/>
            <person name="Pandit P.S."/>
        </authorList>
    </citation>
    <scope>NUCLEOTIDE SEQUENCE [LARGE SCALE GENOMIC DNA]</scope>
    <source>
        <strain evidence="3 4">Dia-1</strain>
    </source>
</reference>
<keyword evidence="2" id="KW-1133">Transmembrane helix</keyword>
<dbReference type="AlphaFoldDB" id="A0A0F3IWY7"/>
<proteinExistence type="predicted"/>
<sequence length="171" mass="17203">GLLLACVAFLPAPFLSLGDAPIFFILAIATGLTMGADLILPPAMQADVIEADARAGGGDRAGLYFALWGMATKASLALAVGLAFPLLDLAGFVPGTTGSPGGWALAALYGGAPLVFKLSAWRLLRGYGLDETALARLSPALGVSSCPADGSTPPQSSFSLAPLPCSQDAAR</sequence>
<keyword evidence="2" id="KW-0812">Transmembrane</keyword>
<evidence type="ECO:0000313" key="3">
    <source>
        <dbReference type="EMBL" id="KJV10104.1"/>
    </source>
</evidence>
<name>A0A0F3IWY7_9PROT</name>
<feature type="transmembrane region" description="Helical" evidence="2">
    <location>
        <begin position="103"/>
        <end position="124"/>
    </location>
</feature>
<evidence type="ECO:0000256" key="2">
    <source>
        <dbReference type="SAM" id="Phobius"/>
    </source>
</evidence>
<feature type="non-terminal residue" evidence="3">
    <location>
        <position position="1"/>
    </location>
</feature>
<organism evidence="3 4">
    <name type="scientific">Elstera litoralis</name>
    <dbReference type="NCBI Taxonomy" id="552518"/>
    <lineage>
        <taxon>Bacteria</taxon>
        <taxon>Pseudomonadati</taxon>
        <taxon>Pseudomonadota</taxon>
        <taxon>Alphaproteobacteria</taxon>
        <taxon>Rhodospirillales</taxon>
        <taxon>Rhodospirillaceae</taxon>
        <taxon>Elstera</taxon>
    </lineage>
</organism>
<protein>
    <recommendedName>
        <fullName evidence="5">MFS transporter</fullName>
    </recommendedName>
</protein>
<dbReference type="PATRIC" id="fig|552518.3.peg.617"/>